<dbReference type="EMBL" id="NEQV01000001">
    <property type="protein sequence ID" value="PJL33620.1"/>
    <property type="molecule type" value="Genomic_DNA"/>
</dbReference>
<name>A0A2J0UFJ7_STEMA</name>
<dbReference type="Proteomes" id="UP000230167">
    <property type="component" value="Unassembled WGS sequence"/>
</dbReference>
<dbReference type="Gene3D" id="3.40.50.1820">
    <property type="entry name" value="alpha/beta hydrolase"/>
    <property type="match status" value="1"/>
</dbReference>
<dbReference type="PANTHER" id="PTHR31497:SF0">
    <property type="entry name" value="AUTOCRINE PROLIFERATION REPRESSOR PROTEIN A"/>
    <property type="match status" value="1"/>
</dbReference>
<dbReference type="OrthoDB" id="8950502at2"/>
<dbReference type="InterPro" id="IPR009199">
    <property type="entry name" value="PhoPQ-act_pathogen-rel_PqaA"/>
</dbReference>
<organism evidence="2 3">
    <name type="scientific">Stenotrophomonas maltophilia</name>
    <name type="common">Pseudomonas maltophilia</name>
    <name type="synonym">Xanthomonas maltophilia</name>
    <dbReference type="NCBI Taxonomy" id="40324"/>
    <lineage>
        <taxon>Bacteria</taxon>
        <taxon>Pseudomonadati</taxon>
        <taxon>Pseudomonadota</taxon>
        <taxon>Gammaproteobacteria</taxon>
        <taxon>Lysobacterales</taxon>
        <taxon>Lysobacteraceae</taxon>
        <taxon>Stenotrophomonas</taxon>
        <taxon>Stenotrophomonas maltophilia group</taxon>
    </lineage>
</organism>
<dbReference type="PANTHER" id="PTHR31497">
    <property type="entry name" value="AUTOCRINE PROLIFERATION REPRESSOR PROTEIN A"/>
    <property type="match status" value="1"/>
</dbReference>
<comment type="caution">
    <text evidence="2">The sequence shown here is derived from an EMBL/GenBank/DDBJ whole genome shotgun (WGS) entry which is preliminary data.</text>
</comment>
<dbReference type="Pfam" id="PF10142">
    <property type="entry name" value="PhoPQ_related"/>
    <property type="match status" value="1"/>
</dbReference>
<feature type="compositionally biased region" description="Low complexity" evidence="1">
    <location>
        <begin position="481"/>
        <end position="491"/>
    </location>
</feature>
<evidence type="ECO:0000313" key="3">
    <source>
        <dbReference type="Proteomes" id="UP000230167"/>
    </source>
</evidence>
<dbReference type="InterPro" id="IPR029058">
    <property type="entry name" value="AB_hydrolase_fold"/>
</dbReference>
<reference evidence="2 3" key="1">
    <citation type="journal article" date="2017" name="Front. Microbiol.">
        <title>Double-Face Meets the Bacterial World: The Opportunistic Pathogen Stenotrophomonas maltophilia.</title>
        <authorList>
            <person name="Lira F."/>
            <person name="Berg G."/>
            <person name="Martinez J.L."/>
        </authorList>
    </citation>
    <scope>NUCLEOTIDE SEQUENCE [LARGE SCALE GENOMIC DNA]</scope>
    <source>
        <strain evidence="2 3">EA1</strain>
    </source>
</reference>
<dbReference type="AlphaFoldDB" id="A0A2J0UFJ7"/>
<evidence type="ECO:0008006" key="4">
    <source>
        <dbReference type="Google" id="ProtNLM"/>
    </source>
</evidence>
<feature type="region of interest" description="Disordered" evidence="1">
    <location>
        <begin position="479"/>
        <end position="499"/>
    </location>
</feature>
<protein>
    <recommendedName>
        <fullName evidence="4">PhoPQ-regulated protein</fullName>
    </recommendedName>
</protein>
<sequence length="525" mass="56898">MRAFIWLVLGVLIPASGLARGVHDPSQVWPGYREAQSAQPLVYHLLGSTDFDGGQRRSFILQSQQWPHATGSASWRHRVELLQPDVPQPGPALLVINNGVIHGSDGKPPRAPDDLPMDVLETLVRTLGMAVVSIADVPSQAISLPGDGRLRVEDDLAAATWRRYLDEPATHAHWPLHVPMAEAAIRALDLADQELPADLRPSYIATGASKRAWASWLLPLVDERISHLAPFAIDMHWQALLPHIRQIHAGRWPIALRPYFEHGITGMIGDDAFAGLMEIVDPYTYLVGPLATRLALPKLLVNASGDDFFPPDAARFYLDALPGQTTLRVAPNSDHGGIRRFVLESLAPALHRWRRGGALPQVQAHWQADQGVLQVRGLESERPQRAVMWQAHNARGRDFRHACGIDYVARPLSLGDSQVLEVGLEVPAQGWTATFVELHYADGLVATTPVQVLPQDRFPLQPPAEGAGACRLVPEVSLSGPATEPATEPAAGSRGARKAGEAAWAARSVLARSRSVAAGPPSPGG</sequence>
<dbReference type="SUPFAM" id="SSF53474">
    <property type="entry name" value="alpha/beta-Hydrolases"/>
    <property type="match status" value="1"/>
</dbReference>
<dbReference type="PIRSF" id="PIRSF014728">
    <property type="entry name" value="PqaA"/>
    <property type="match status" value="1"/>
</dbReference>
<proteinExistence type="predicted"/>
<evidence type="ECO:0000313" key="2">
    <source>
        <dbReference type="EMBL" id="PJL33620.1"/>
    </source>
</evidence>
<gene>
    <name evidence="2" type="ORF">B9Y64_00575</name>
</gene>
<accession>A0A2J0UFJ7</accession>
<evidence type="ECO:0000256" key="1">
    <source>
        <dbReference type="SAM" id="MobiDB-lite"/>
    </source>
</evidence>